<dbReference type="InterPro" id="IPR019734">
    <property type="entry name" value="TPR_rpt"/>
</dbReference>
<feature type="domain" description="O-GlcNAc transferase C-terminal" evidence="9">
    <location>
        <begin position="484"/>
        <end position="669"/>
    </location>
</feature>
<dbReference type="EMBL" id="JAMGBD010000001">
    <property type="protein sequence ID" value="MCL6682477.1"/>
    <property type="molecule type" value="Genomic_DNA"/>
</dbReference>
<evidence type="ECO:0000256" key="3">
    <source>
        <dbReference type="ARBA" id="ARBA00011970"/>
    </source>
</evidence>
<feature type="repeat" description="TPR" evidence="8">
    <location>
        <begin position="212"/>
        <end position="245"/>
    </location>
</feature>
<evidence type="ECO:0000256" key="2">
    <source>
        <dbReference type="ARBA" id="ARBA00005386"/>
    </source>
</evidence>
<evidence type="ECO:0000259" key="9">
    <source>
        <dbReference type="Pfam" id="PF13844"/>
    </source>
</evidence>
<keyword evidence="5" id="KW-0808">Transferase</keyword>
<evidence type="ECO:0000313" key="10">
    <source>
        <dbReference type="EMBL" id="MCL6682477.1"/>
    </source>
</evidence>
<comment type="caution">
    <text evidence="10">The sequence shown here is derived from an EMBL/GenBank/DDBJ whole genome shotgun (WGS) entry which is preliminary data.</text>
</comment>
<dbReference type="Pfam" id="PF00515">
    <property type="entry name" value="TPR_1"/>
    <property type="match status" value="1"/>
</dbReference>
<sequence>MSERSAKAVDWNGIGLGMVSAGKFEEAAACFRRAVELDPDLAPAQNNLGAALVHLGKFAEAEQPLSEALRLNSADSQALHNMGLVCRNCGRQEEALGWFDQALEAQPTFPDCYNNRGIALLDLRRAQDAVADFHRAMQQDPASAQAISNLGNAYRDLGRNDDAIACHRKAVELQPTYVEAWYNLGTLLVTLGQMEQAVQCLKQATALRPGFALAHLNLGVALASLRRRDEAIASFSRALEVDPGNALARAQRMHFLARKCDWDALEADMKLLPRLGVEGGIIPPFAVLGLEDAPMRHLERSRRFAAQTFAKVAPPLAAPTTRPERLKIGYFSFDYTEHAVMQLAVGLFEAHDRDRFELHAFSYGPPKDNPMRRRLEAAFDRFTDVSTLSDAAIAAASRKAGIDIAVDLQGYTEGSRLGIFAHRAAPLQMTFLGYPGTTGAPFMDYMIADPIVCPPQWRDAYSEKLILLPDCYQPNGRRSLAKQVPTRTEAGLPEDGFVFCCFNNSYKIGPPEFDIWMRLLKAVDGSVLWLLAPTPDVERNLRVQAERRGVSADRLVFAPPASVPDHLDRQALADLFLDTFAYNAHTTASDALAAGLPLVTKLGDGFAARVAAIILTAAGMAELITTSETDYEAMALNLARNPEQLAAIRGKLRATIDSSPLFDAPRFARAIEAGYDDAFGRLVNGEPANDFEVAARPVNQSG</sequence>
<dbReference type="EC" id="2.4.1.255" evidence="3"/>
<dbReference type="Pfam" id="PF13844">
    <property type="entry name" value="Glyco_transf_41"/>
    <property type="match status" value="2"/>
</dbReference>
<evidence type="ECO:0000256" key="5">
    <source>
        <dbReference type="ARBA" id="ARBA00022679"/>
    </source>
</evidence>
<reference evidence="10" key="1">
    <citation type="submission" date="2022-05" db="EMBL/GenBank/DDBJ databases">
        <authorList>
            <person name="Jo J.-H."/>
            <person name="Im W.-T."/>
        </authorList>
    </citation>
    <scope>NUCLEOTIDE SEQUENCE</scope>
    <source>
        <strain evidence="10">SE158</strain>
    </source>
</reference>
<dbReference type="PROSITE" id="PS50293">
    <property type="entry name" value="TPR_REGION"/>
    <property type="match status" value="3"/>
</dbReference>
<evidence type="ECO:0000256" key="6">
    <source>
        <dbReference type="ARBA" id="ARBA00022737"/>
    </source>
</evidence>
<keyword evidence="11" id="KW-1185">Reference proteome</keyword>
<evidence type="ECO:0000256" key="8">
    <source>
        <dbReference type="PROSITE-ProRule" id="PRU00339"/>
    </source>
</evidence>
<dbReference type="SMART" id="SM00028">
    <property type="entry name" value="TPR"/>
    <property type="match status" value="7"/>
</dbReference>
<dbReference type="Gene3D" id="1.25.40.10">
    <property type="entry name" value="Tetratricopeptide repeat domain"/>
    <property type="match status" value="3"/>
</dbReference>
<dbReference type="Pfam" id="PF13414">
    <property type="entry name" value="TPR_11"/>
    <property type="match status" value="2"/>
</dbReference>
<feature type="repeat" description="TPR" evidence="8">
    <location>
        <begin position="76"/>
        <end position="109"/>
    </location>
</feature>
<accession>A0ABT0RIR6</accession>
<dbReference type="Pfam" id="PF13431">
    <property type="entry name" value="TPR_17"/>
    <property type="match status" value="1"/>
</dbReference>
<dbReference type="SUPFAM" id="SSF81901">
    <property type="entry name" value="HCP-like"/>
    <property type="match status" value="1"/>
</dbReference>
<dbReference type="Gene3D" id="3.40.50.2000">
    <property type="entry name" value="Glycogen Phosphorylase B"/>
    <property type="match status" value="1"/>
</dbReference>
<feature type="repeat" description="TPR" evidence="8">
    <location>
        <begin position="110"/>
        <end position="143"/>
    </location>
</feature>
<dbReference type="PROSITE" id="PS50005">
    <property type="entry name" value="TPR"/>
    <property type="match status" value="7"/>
</dbReference>
<feature type="repeat" description="TPR" evidence="8">
    <location>
        <begin position="42"/>
        <end position="75"/>
    </location>
</feature>
<feature type="repeat" description="TPR" evidence="8">
    <location>
        <begin position="178"/>
        <end position="211"/>
    </location>
</feature>
<dbReference type="Gene3D" id="3.40.50.11380">
    <property type="match status" value="1"/>
</dbReference>
<evidence type="ECO:0000313" key="11">
    <source>
        <dbReference type="Proteomes" id="UP001165363"/>
    </source>
</evidence>
<keyword evidence="7 8" id="KW-0802">TPR repeat</keyword>
<protein>
    <recommendedName>
        <fullName evidence="3">protein O-GlcNAc transferase</fullName>
        <ecNumber evidence="3">2.4.1.255</ecNumber>
    </recommendedName>
</protein>
<proteinExistence type="inferred from homology"/>
<dbReference type="RefSeq" id="WP_249846446.1">
    <property type="nucleotide sequence ID" value="NZ_JAMGBD010000001.1"/>
</dbReference>
<dbReference type="InterPro" id="IPR029489">
    <property type="entry name" value="OGT/SEC/SPY_C"/>
</dbReference>
<keyword evidence="4" id="KW-0328">Glycosyltransferase</keyword>
<name>A0ABT0RIR6_9SPHN</name>
<dbReference type="PANTHER" id="PTHR44998">
    <property type="match status" value="1"/>
</dbReference>
<dbReference type="PANTHER" id="PTHR44998:SF1">
    <property type="entry name" value="UDP-N-ACETYLGLUCOSAMINE--PEPTIDE N-ACETYLGLUCOSAMINYLTRANSFERASE 110 KDA SUBUNIT"/>
    <property type="match status" value="1"/>
</dbReference>
<evidence type="ECO:0000256" key="7">
    <source>
        <dbReference type="ARBA" id="ARBA00022803"/>
    </source>
</evidence>
<keyword evidence="6" id="KW-0677">Repeat</keyword>
<dbReference type="InterPro" id="IPR011990">
    <property type="entry name" value="TPR-like_helical_dom_sf"/>
</dbReference>
<evidence type="ECO:0000256" key="1">
    <source>
        <dbReference type="ARBA" id="ARBA00004922"/>
    </source>
</evidence>
<comment type="similarity">
    <text evidence="2">Belongs to the glycosyltransferase 41 family. O-GlcNAc transferase subfamily.</text>
</comment>
<feature type="repeat" description="TPR" evidence="8">
    <location>
        <begin position="8"/>
        <end position="41"/>
    </location>
</feature>
<feature type="domain" description="O-GlcNAc transferase C-terminal" evidence="9">
    <location>
        <begin position="322"/>
        <end position="472"/>
    </location>
</feature>
<gene>
    <name evidence="10" type="ORF">LZ536_00970</name>
</gene>
<evidence type="ECO:0000256" key="4">
    <source>
        <dbReference type="ARBA" id="ARBA00022676"/>
    </source>
</evidence>
<dbReference type="Proteomes" id="UP001165363">
    <property type="component" value="Unassembled WGS sequence"/>
</dbReference>
<organism evidence="10 11">
    <name type="scientific">Sphingomonas alba</name>
    <dbReference type="NCBI Taxonomy" id="2908208"/>
    <lineage>
        <taxon>Bacteria</taxon>
        <taxon>Pseudomonadati</taxon>
        <taxon>Pseudomonadota</taxon>
        <taxon>Alphaproteobacteria</taxon>
        <taxon>Sphingomonadales</taxon>
        <taxon>Sphingomonadaceae</taxon>
        <taxon>Sphingomonas</taxon>
    </lineage>
</organism>
<feature type="repeat" description="TPR" evidence="8">
    <location>
        <begin position="144"/>
        <end position="177"/>
    </location>
</feature>
<comment type="pathway">
    <text evidence="1">Protein modification; protein glycosylation.</text>
</comment>